<dbReference type="InParanoid" id="A0A7N4NQN9"/>
<keyword evidence="3" id="KW-1133">Transmembrane helix</keyword>
<name>A0A7N4NQN9_SARHA</name>
<evidence type="ECO:0000313" key="5">
    <source>
        <dbReference type="Proteomes" id="UP000007648"/>
    </source>
</evidence>
<keyword evidence="1" id="KW-0325">Glycoprotein</keyword>
<reference evidence="4" key="2">
    <citation type="submission" date="2025-08" db="UniProtKB">
        <authorList>
            <consortium name="Ensembl"/>
        </authorList>
    </citation>
    <scope>IDENTIFICATION</scope>
</reference>
<evidence type="ECO:0000256" key="3">
    <source>
        <dbReference type="SAM" id="Phobius"/>
    </source>
</evidence>
<proteinExistence type="predicted"/>
<dbReference type="GO" id="GO:0008528">
    <property type="term" value="F:G protein-coupled peptide receptor activity"/>
    <property type="evidence" value="ECO:0007669"/>
    <property type="project" value="TreeGrafter"/>
</dbReference>
<dbReference type="InterPro" id="IPR008112">
    <property type="entry name" value="Relaxin_rcpt"/>
</dbReference>
<evidence type="ECO:0008006" key="6">
    <source>
        <dbReference type="Google" id="ProtNLM"/>
    </source>
</evidence>
<dbReference type="Gene3D" id="1.20.1070.10">
    <property type="entry name" value="Rhodopsin 7-helix transmembrane proteins"/>
    <property type="match status" value="1"/>
</dbReference>
<feature type="region of interest" description="Disordered" evidence="2">
    <location>
        <begin position="127"/>
        <end position="150"/>
    </location>
</feature>
<dbReference type="GO" id="GO:0005886">
    <property type="term" value="C:plasma membrane"/>
    <property type="evidence" value="ECO:0007669"/>
    <property type="project" value="TreeGrafter"/>
</dbReference>
<accession>A0A7N4NQN9</accession>
<dbReference type="Proteomes" id="UP000007648">
    <property type="component" value="Unassembled WGS sequence"/>
</dbReference>
<keyword evidence="5" id="KW-1185">Reference proteome</keyword>
<keyword evidence="3" id="KW-0812">Transmembrane</keyword>
<dbReference type="GO" id="GO:0009755">
    <property type="term" value="P:hormone-mediated signaling pathway"/>
    <property type="evidence" value="ECO:0007669"/>
    <property type="project" value="TreeGrafter"/>
</dbReference>
<evidence type="ECO:0000256" key="1">
    <source>
        <dbReference type="ARBA" id="ARBA00023180"/>
    </source>
</evidence>
<feature type="transmembrane region" description="Helical" evidence="3">
    <location>
        <begin position="19"/>
        <end position="42"/>
    </location>
</feature>
<evidence type="ECO:0000313" key="4">
    <source>
        <dbReference type="Ensembl" id="ENSSHAP00000026913.1"/>
    </source>
</evidence>
<protein>
    <recommendedName>
        <fullName evidence="6">G-protein coupled receptors family 1 profile domain-containing protein</fullName>
    </recommendedName>
</protein>
<evidence type="ECO:0000256" key="2">
    <source>
        <dbReference type="SAM" id="MobiDB-lite"/>
    </source>
</evidence>
<dbReference type="PRINTS" id="PR01739">
    <property type="entry name" value="RELAXINR"/>
</dbReference>
<dbReference type="PANTHER" id="PTHR24372">
    <property type="entry name" value="GLYCOPROTEIN HORMONE RECEPTOR"/>
    <property type="match status" value="1"/>
</dbReference>
<dbReference type="AlphaFoldDB" id="A0A7N4NQN9"/>
<feature type="compositionally biased region" description="Pro residues" evidence="2">
    <location>
        <begin position="131"/>
        <end position="140"/>
    </location>
</feature>
<dbReference type="PANTHER" id="PTHR24372:SF70">
    <property type="entry name" value="G-PROTEIN COUPLED RECEPTORS FAMILY 1 PROFILE DOMAIN-CONTAINING PROTEIN"/>
    <property type="match status" value="1"/>
</dbReference>
<feature type="transmembrane region" description="Helical" evidence="3">
    <location>
        <begin position="54"/>
        <end position="73"/>
    </location>
</feature>
<sequence>ICQPNTDGISSLENLLANLLLRVFVWVIACATCLGNVFVVCMRTLIVPENFQHAMAIKCLCCADFLMGVYLFFIGASDLRYAGEYNKHAQAWMASPQCQAVGCLAMLSSEVSVPAHLRDPGEVRRHRLPLQPLPGRPPADPAHSGGHLAGGLHHRRGALLESGPFGNYYGSNGVCFPLHFDTPDSGTSQGPPRGPRSPQLHLRLGTLPRFRVTVPSAVRRRGRQRMPSQNQKH</sequence>
<feature type="region of interest" description="Disordered" evidence="2">
    <location>
        <begin position="180"/>
        <end position="201"/>
    </location>
</feature>
<keyword evidence="3" id="KW-0472">Membrane</keyword>
<dbReference type="Ensembl" id="ENSSHAT00000045088.1">
    <property type="protein sequence ID" value="ENSSHAP00000026913.1"/>
    <property type="gene ID" value="ENSSHAG00000020670.1"/>
</dbReference>
<reference evidence="4" key="3">
    <citation type="submission" date="2025-09" db="UniProtKB">
        <authorList>
            <consortium name="Ensembl"/>
        </authorList>
    </citation>
    <scope>IDENTIFICATION</scope>
</reference>
<reference evidence="4 5" key="1">
    <citation type="journal article" date="2011" name="Proc. Natl. Acad. Sci. U.S.A.">
        <title>Genetic diversity and population structure of the endangered marsupial Sarcophilus harrisii (Tasmanian devil).</title>
        <authorList>
            <person name="Miller W."/>
            <person name="Hayes V.M."/>
            <person name="Ratan A."/>
            <person name="Petersen D.C."/>
            <person name="Wittekindt N.E."/>
            <person name="Miller J."/>
            <person name="Walenz B."/>
            <person name="Knight J."/>
            <person name="Qi J."/>
            <person name="Zhao F."/>
            <person name="Wang Q."/>
            <person name="Bedoya-Reina O.C."/>
            <person name="Katiyar N."/>
            <person name="Tomsho L.P."/>
            <person name="Kasson L.M."/>
            <person name="Hardie R.A."/>
            <person name="Woodbridge P."/>
            <person name="Tindall E.A."/>
            <person name="Bertelsen M.F."/>
            <person name="Dixon D."/>
            <person name="Pyecroft S."/>
            <person name="Helgen K.M."/>
            <person name="Lesk A.M."/>
            <person name="Pringle T.H."/>
            <person name="Patterson N."/>
            <person name="Zhang Y."/>
            <person name="Kreiss A."/>
            <person name="Woods G.M."/>
            <person name="Jones M.E."/>
            <person name="Schuster S.C."/>
        </authorList>
    </citation>
    <scope>NUCLEOTIDE SEQUENCE [LARGE SCALE GENOMIC DNA]</scope>
</reference>
<dbReference type="GeneTree" id="ENSGT00940000158948"/>
<dbReference type="GO" id="GO:0007189">
    <property type="term" value="P:adenylate cyclase-activating G protein-coupled receptor signaling pathway"/>
    <property type="evidence" value="ECO:0007669"/>
    <property type="project" value="TreeGrafter"/>
</dbReference>
<organism evidence="4 5">
    <name type="scientific">Sarcophilus harrisii</name>
    <name type="common">Tasmanian devil</name>
    <name type="synonym">Sarcophilus laniarius</name>
    <dbReference type="NCBI Taxonomy" id="9305"/>
    <lineage>
        <taxon>Eukaryota</taxon>
        <taxon>Metazoa</taxon>
        <taxon>Chordata</taxon>
        <taxon>Craniata</taxon>
        <taxon>Vertebrata</taxon>
        <taxon>Euteleostomi</taxon>
        <taxon>Mammalia</taxon>
        <taxon>Metatheria</taxon>
        <taxon>Dasyuromorphia</taxon>
        <taxon>Dasyuridae</taxon>
        <taxon>Sarcophilus</taxon>
    </lineage>
</organism>